<evidence type="ECO:0000313" key="2">
    <source>
        <dbReference type="Proteomes" id="UP001412067"/>
    </source>
</evidence>
<keyword evidence="2" id="KW-1185">Reference proteome</keyword>
<evidence type="ECO:0000313" key="1">
    <source>
        <dbReference type="EMBL" id="KAK8955796.1"/>
    </source>
</evidence>
<accession>A0ABR2M198</accession>
<name>A0ABR2M198_9ASPA</name>
<gene>
    <name evidence="1" type="ORF">KSP40_PGU002292</name>
</gene>
<sequence length="199" mass="21763">MEDKNANDSCSVRLFEIYRQKGRKMDNEKEMHGRKSEARLTSQLVNRRKGGPVHKASPLSEGPVKGTNCKWLLPELEPVTSRSHGNTSADLFCGGALISLFVEDLKYLLQQNGLSSSPSWPLHLSSSVGNYCLLSIPASLCRELPSGSQLKPVLLLPMKQRATVSPATSDNMVLALCGICPLAVGETIPEVVSWEIFQV</sequence>
<dbReference type="EMBL" id="JBBWWR010000013">
    <property type="protein sequence ID" value="KAK8955796.1"/>
    <property type="molecule type" value="Genomic_DNA"/>
</dbReference>
<proteinExistence type="predicted"/>
<organism evidence="1 2">
    <name type="scientific">Platanthera guangdongensis</name>
    <dbReference type="NCBI Taxonomy" id="2320717"/>
    <lineage>
        <taxon>Eukaryota</taxon>
        <taxon>Viridiplantae</taxon>
        <taxon>Streptophyta</taxon>
        <taxon>Embryophyta</taxon>
        <taxon>Tracheophyta</taxon>
        <taxon>Spermatophyta</taxon>
        <taxon>Magnoliopsida</taxon>
        <taxon>Liliopsida</taxon>
        <taxon>Asparagales</taxon>
        <taxon>Orchidaceae</taxon>
        <taxon>Orchidoideae</taxon>
        <taxon>Orchideae</taxon>
        <taxon>Orchidinae</taxon>
        <taxon>Platanthera</taxon>
    </lineage>
</organism>
<protein>
    <submittedName>
        <fullName evidence="1">Uncharacterized protein</fullName>
    </submittedName>
</protein>
<dbReference type="Proteomes" id="UP001412067">
    <property type="component" value="Unassembled WGS sequence"/>
</dbReference>
<reference evidence="1 2" key="1">
    <citation type="journal article" date="2022" name="Nat. Plants">
        <title>Genomes of leafy and leafless Platanthera orchids illuminate the evolution of mycoheterotrophy.</title>
        <authorList>
            <person name="Li M.H."/>
            <person name="Liu K.W."/>
            <person name="Li Z."/>
            <person name="Lu H.C."/>
            <person name="Ye Q.L."/>
            <person name="Zhang D."/>
            <person name="Wang J.Y."/>
            <person name="Li Y.F."/>
            <person name="Zhong Z.M."/>
            <person name="Liu X."/>
            <person name="Yu X."/>
            <person name="Liu D.K."/>
            <person name="Tu X.D."/>
            <person name="Liu B."/>
            <person name="Hao Y."/>
            <person name="Liao X.Y."/>
            <person name="Jiang Y.T."/>
            <person name="Sun W.H."/>
            <person name="Chen J."/>
            <person name="Chen Y.Q."/>
            <person name="Ai Y."/>
            <person name="Zhai J.W."/>
            <person name="Wu S.S."/>
            <person name="Zhou Z."/>
            <person name="Hsiao Y.Y."/>
            <person name="Wu W.L."/>
            <person name="Chen Y.Y."/>
            <person name="Lin Y.F."/>
            <person name="Hsu J.L."/>
            <person name="Li C.Y."/>
            <person name="Wang Z.W."/>
            <person name="Zhao X."/>
            <person name="Zhong W.Y."/>
            <person name="Ma X.K."/>
            <person name="Ma L."/>
            <person name="Huang J."/>
            <person name="Chen G.Z."/>
            <person name="Huang M.Z."/>
            <person name="Huang L."/>
            <person name="Peng D.H."/>
            <person name="Luo Y.B."/>
            <person name="Zou S.Q."/>
            <person name="Chen S.P."/>
            <person name="Lan S."/>
            <person name="Tsai W.C."/>
            <person name="Van de Peer Y."/>
            <person name="Liu Z.J."/>
        </authorList>
    </citation>
    <scope>NUCLEOTIDE SEQUENCE [LARGE SCALE GENOMIC DNA]</scope>
    <source>
        <strain evidence="1">Lor288</strain>
    </source>
</reference>
<comment type="caution">
    <text evidence="1">The sequence shown here is derived from an EMBL/GenBank/DDBJ whole genome shotgun (WGS) entry which is preliminary data.</text>
</comment>